<keyword evidence="1" id="KW-1133">Transmembrane helix</keyword>
<feature type="transmembrane region" description="Helical" evidence="1">
    <location>
        <begin position="243"/>
        <end position="261"/>
    </location>
</feature>
<reference evidence="2 3" key="1">
    <citation type="journal article" date="2015" name="Biotechnol. Biofuels">
        <title>Enhanced degradation of softwood versus hardwood by the white-rot fungus Pycnoporus coccineus.</title>
        <authorList>
            <person name="Couturier M."/>
            <person name="Navarro D."/>
            <person name="Chevret D."/>
            <person name="Henrissat B."/>
            <person name="Piumi F."/>
            <person name="Ruiz-Duenas F.J."/>
            <person name="Martinez A.T."/>
            <person name="Grigoriev I.V."/>
            <person name="Riley R."/>
            <person name="Lipzen A."/>
            <person name="Berrin J.G."/>
            <person name="Master E.R."/>
            <person name="Rosso M.N."/>
        </authorList>
    </citation>
    <scope>NUCLEOTIDE SEQUENCE [LARGE SCALE GENOMIC DNA]</scope>
    <source>
        <strain evidence="2 3">BRFM310</strain>
    </source>
</reference>
<evidence type="ECO:0000256" key="1">
    <source>
        <dbReference type="SAM" id="Phobius"/>
    </source>
</evidence>
<dbReference type="OrthoDB" id="2796825at2759"/>
<feature type="transmembrane region" description="Helical" evidence="1">
    <location>
        <begin position="166"/>
        <end position="188"/>
    </location>
</feature>
<keyword evidence="3" id="KW-1185">Reference proteome</keyword>
<proteinExistence type="predicted"/>
<protein>
    <submittedName>
        <fullName evidence="2">Uncharacterized protein</fullName>
    </submittedName>
</protein>
<feature type="transmembrane region" description="Helical" evidence="1">
    <location>
        <begin position="98"/>
        <end position="115"/>
    </location>
</feature>
<feature type="transmembrane region" description="Helical" evidence="1">
    <location>
        <begin position="208"/>
        <end position="231"/>
    </location>
</feature>
<name>A0A1Y2J182_TRAC3</name>
<dbReference type="Proteomes" id="UP000193067">
    <property type="component" value="Unassembled WGS sequence"/>
</dbReference>
<dbReference type="AlphaFoldDB" id="A0A1Y2J182"/>
<accession>A0A1Y2J182</accession>
<gene>
    <name evidence="2" type="ORF">PYCCODRAFT_1464557</name>
</gene>
<keyword evidence="1" id="KW-0472">Membrane</keyword>
<evidence type="ECO:0000313" key="3">
    <source>
        <dbReference type="Proteomes" id="UP000193067"/>
    </source>
</evidence>
<dbReference type="EMBL" id="KZ084090">
    <property type="protein sequence ID" value="OSD06663.1"/>
    <property type="molecule type" value="Genomic_DNA"/>
</dbReference>
<keyword evidence="1" id="KW-0812">Transmembrane</keyword>
<feature type="transmembrane region" description="Helical" evidence="1">
    <location>
        <begin position="61"/>
        <end position="78"/>
    </location>
</feature>
<feature type="transmembrane region" description="Helical" evidence="1">
    <location>
        <begin position="20"/>
        <end position="40"/>
    </location>
</feature>
<evidence type="ECO:0000313" key="2">
    <source>
        <dbReference type="EMBL" id="OSD06663.1"/>
    </source>
</evidence>
<feature type="transmembrane region" description="Helical" evidence="1">
    <location>
        <begin position="124"/>
        <end position="146"/>
    </location>
</feature>
<organism evidence="2 3">
    <name type="scientific">Trametes coccinea (strain BRFM310)</name>
    <name type="common">Pycnoporus coccineus</name>
    <dbReference type="NCBI Taxonomy" id="1353009"/>
    <lineage>
        <taxon>Eukaryota</taxon>
        <taxon>Fungi</taxon>
        <taxon>Dikarya</taxon>
        <taxon>Basidiomycota</taxon>
        <taxon>Agaricomycotina</taxon>
        <taxon>Agaricomycetes</taxon>
        <taxon>Polyporales</taxon>
        <taxon>Polyporaceae</taxon>
        <taxon>Trametes</taxon>
    </lineage>
</organism>
<sequence length="332" mass="36891">MVSPYAPPGESPADLWLERSNLVGAVLGGVAYGIHVAVFAECLYRIPPWPKGSKRRDPSRSWFLFAYVFLMFIDNRAYPGGPNAWFFDNYDNPNNTAGNASYIIANFFADGLLLWRTYRVWNSIWIIIFPFVVFLGSTAMSIMTLFQSSRPDASLWTKTTVQFSLPYFSISIALNIMLTLLLVARLLYMSWSAGRALSKEHGRPYISIAAMLLESATPYAVVGLIFIISYARNSNVQNLFLPILSQIMCISPEIIILRVAMGRATDSKPRTNETTMQFGSRSGYHSSYATSYPTSAYPTSSYPSTDMELKSTGLSMGSTMLGSQPELPKAAV</sequence>
<dbReference type="STRING" id="1353009.A0A1Y2J182"/>